<comment type="caution">
    <text evidence="1">The sequence shown here is derived from an EMBL/GenBank/DDBJ whole genome shotgun (WGS) entry which is preliminary data.</text>
</comment>
<dbReference type="AlphaFoldDB" id="G5PYF0"/>
<proteinExistence type="predicted"/>
<dbReference type="Proteomes" id="UP000003221">
    <property type="component" value="Unassembled WGS sequence"/>
</dbReference>
<sequence>MTFAMEGETQRQQGEETIQRIVRQASRLRVVFASDEELAAHESRLDLVQKKGGSCLWRA</sequence>
<evidence type="ECO:0000313" key="1">
    <source>
        <dbReference type="EMBL" id="EHC83111.1"/>
    </source>
</evidence>
<accession>G5PYF0</accession>
<dbReference type="EMBL" id="AFCS01000124">
    <property type="protein sequence ID" value="EHC83111.1"/>
    <property type="molecule type" value="Genomic_DNA"/>
</dbReference>
<dbReference type="PATRIC" id="fig|913242.3.peg.468"/>
<reference evidence="1 2" key="1">
    <citation type="journal article" date="2011" name="BMC Genomics">
        <title>Genome sequencing reveals diversification of virulence factor content and possible host adaptation in distinct subpopulations of Salmonella enterica.</title>
        <authorList>
            <person name="den Bakker H.C."/>
            <person name="Moreno Switt A.I."/>
            <person name="Govoni G."/>
            <person name="Cummings C.A."/>
            <person name="Ranieri M.L."/>
            <person name="Degoricija L."/>
            <person name="Hoelzer K."/>
            <person name="Rodriguez-Rivera L.D."/>
            <person name="Brown S."/>
            <person name="Bolchacova E."/>
            <person name="Furtado M.R."/>
            <person name="Wiedmann M."/>
        </authorList>
    </citation>
    <scope>NUCLEOTIDE SEQUENCE [LARGE SCALE GENOMIC DNA]</scope>
    <source>
        <strain evidence="1 2">S5-403</strain>
    </source>
</reference>
<name>G5PYF0_SALMO</name>
<organism evidence="1 2">
    <name type="scientific">Salmonella enterica subsp. enterica serovar Montevideo str. S5-403</name>
    <dbReference type="NCBI Taxonomy" id="913242"/>
    <lineage>
        <taxon>Bacteria</taxon>
        <taxon>Pseudomonadati</taxon>
        <taxon>Pseudomonadota</taxon>
        <taxon>Gammaproteobacteria</taxon>
        <taxon>Enterobacterales</taxon>
        <taxon>Enterobacteriaceae</taxon>
        <taxon>Salmonella</taxon>
    </lineage>
</organism>
<dbReference type="Gene3D" id="3.20.20.140">
    <property type="entry name" value="Metal-dependent hydrolases"/>
    <property type="match status" value="1"/>
</dbReference>
<protein>
    <submittedName>
        <fullName evidence="1">DNA polymerase 3 epsilon subunit</fullName>
    </submittedName>
</protein>
<evidence type="ECO:0000313" key="2">
    <source>
        <dbReference type="Proteomes" id="UP000003221"/>
    </source>
</evidence>
<gene>
    <name evidence="1" type="ORF">LTSEMON_0430</name>
</gene>